<proteinExistence type="predicted"/>
<accession>A0ABN3PKL8</accession>
<organism evidence="1 2">
    <name type="scientific">Microbacterium binotii</name>
    <dbReference type="NCBI Taxonomy" id="462710"/>
    <lineage>
        <taxon>Bacteria</taxon>
        <taxon>Bacillati</taxon>
        <taxon>Actinomycetota</taxon>
        <taxon>Actinomycetes</taxon>
        <taxon>Micrococcales</taxon>
        <taxon>Microbacteriaceae</taxon>
        <taxon>Microbacterium</taxon>
    </lineage>
</organism>
<evidence type="ECO:0000313" key="2">
    <source>
        <dbReference type="Proteomes" id="UP001500274"/>
    </source>
</evidence>
<protein>
    <recommendedName>
        <fullName evidence="3">ESX-1 secretion-associated protein</fullName>
    </recommendedName>
</protein>
<keyword evidence="2" id="KW-1185">Reference proteome</keyword>
<evidence type="ECO:0000313" key="1">
    <source>
        <dbReference type="EMBL" id="GAA2590311.1"/>
    </source>
</evidence>
<dbReference type="EMBL" id="BAAARI010000038">
    <property type="protein sequence ID" value="GAA2590311.1"/>
    <property type="molecule type" value="Genomic_DNA"/>
</dbReference>
<dbReference type="Proteomes" id="UP001500274">
    <property type="component" value="Unassembled WGS sequence"/>
</dbReference>
<evidence type="ECO:0008006" key="3">
    <source>
        <dbReference type="Google" id="ProtNLM"/>
    </source>
</evidence>
<gene>
    <name evidence="1" type="ORF">GCM10009862_30770</name>
</gene>
<sequence>MADHIALDGDLIAAQASRVELVASDVSVARDAAGSTNMGGGAFGVLCSFLVPPAQIAAAMAQQAIGSAEQMLRRSATELRGVGNDMASFEDDVVQGINALGQGLG</sequence>
<name>A0ABN3PKL8_9MICO</name>
<dbReference type="RefSeq" id="WP_344230985.1">
    <property type="nucleotide sequence ID" value="NZ_BAAARI010000038.1"/>
</dbReference>
<reference evidence="1 2" key="1">
    <citation type="journal article" date="2019" name="Int. J. Syst. Evol. Microbiol.">
        <title>The Global Catalogue of Microorganisms (GCM) 10K type strain sequencing project: providing services to taxonomists for standard genome sequencing and annotation.</title>
        <authorList>
            <consortium name="The Broad Institute Genomics Platform"/>
            <consortium name="The Broad Institute Genome Sequencing Center for Infectious Disease"/>
            <person name="Wu L."/>
            <person name="Ma J."/>
        </authorList>
    </citation>
    <scope>NUCLEOTIDE SEQUENCE [LARGE SCALE GENOMIC DNA]</scope>
    <source>
        <strain evidence="1 2">JCM 16365</strain>
    </source>
</reference>
<comment type="caution">
    <text evidence="1">The sequence shown here is derived from an EMBL/GenBank/DDBJ whole genome shotgun (WGS) entry which is preliminary data.</text>
</comment>